<dbReference type="PANTHER" id="PTHR15271">
    <property type="entry name" value="CHROMATIN ASSEMBLY FACTOR 1 SUBUNIT B"/>
    <property type="match status" value="1"/>
</dbReference>
<dbReference type="PROSITE" id="PS50082">
    <property type="entry name" value="WD_REPEATS_2"/>
    <property type="match status" value="1"/>
</dbReference>
<comment type="similarity">
    <text evidence="2">Belongs to the WD repeat HIR1 family.</text>
</comment>
<evidence type="ECO:0000256" key="5">
    <source>
        <dbReference type="ARBA" id="ARBA00022763"/>
    </source>
</evidence>
<dbReference type="GO" id="GO:0005634">
    <property type="term" value="C:nucleus"/>
    <property type="evidence" value="ECO:0007669"/>
    <property type="project" value="UniProtKB-SubCell"/>
</dbReference>
<dbReference type="PROSITE" id="PS50294">
    <property type="entry name" value="WD_REPEATS_REGION"/>
    <property type="match status" value="1"/>
</dbReference>
<proteinExistence type="inferred from homology"/>
<feature type="domain" description="CAF1B/HIR1 beta-propeller" evidence="10">
    <location>
        <begin position="158"/>
        <end position="501"/>
    </location>
</feature>
<evidence type="ECO:0000256" key="4">
    <source>
        <dbReference type="ARBA" id="ARBA00022737"/>
    </source>
</evidence>
<dbReference type="Gene3D" id="2.130.10.10">
    <property type="entry name" value="YVTN repeat-like/Quinoprotein amine dehydrogenase"/>
    <property type="match status" value="1"/>
</dbReference>
<name>A0A914HBQ1_GLORO</name>
<keyword evidence="3 9" id="KW-0853">WD repeat</keyword>
<evidence type="ECO:0000256" key="2">
    <source>
        <dbReference type="ARBA" id="ARBA00007306"/>
    </source>
</evidence>
<organism evidence="11 12">
    <name type="scientific">Globodera rostochiensis</name>
    <name type="common">Golden nematode worm</name>
    <name type="synonym">Heterodera rostochiensis</name>
    <dbReference type="NCBI Taxonomy" id="31243"/>
    <lineage>
        <taxon>Eukaryota</taxon>
        <taxon>Metazoa</taxon>
        <taxon>Ecdysozoa</taxon>
        <taxon>Nematoda</taxon>
        <taxon>Chromadorea</taxon>
        <taxon>Rhabditida</taxon>
        <taxon>Tylenchina</taxon>
        <taxon>Tylenchomorpha</taxon>
        <taxon>Tylenchoidea</taxon>
        <taxon>Heteroderidae</taxon>
        <taxon>Heteroderinae</taxon>
        <taxon>Globodera</taxon>
    </lineage>
</organism>
<dbReference type="PANTHER" id="PTHR15271:SF4">
    <property type="entry name" value="CHROMATIN ASSEMBLY FACTOR 1 SUBUNIT B"/>
    <property type="match status" value="1"/>
</dbReference>
<dbReference type="GO" id="GO:0006334">
    <property type="term" value="P:nucleosome assembly"/>
    <property type="evidence" value="ECO:0007669"/>
    <property type="project" value="TreeGrafter"/>
</dbReference>
<evidence type="ECO:0000313" key="11">
    <source>
        <dbReference type="Proteomes" id="UP000887572"/>
    </source>
</evidence>
<dbReference type="InterPro" id="IPR015943">
    <property type="entry name" value="WD40/YVTN_repeat-like_dom_sf"/>
</dbReference>
<evidence type="ECO:0000256" key="6">
    <source>
        <dbReference type="ARBA" id="ARBA00022853"/>
    </source>
</evidence>
<evidence type="ECO:0000256" key="3">
    <source>
        <dbReference type="ARBA" id="ARBA00022574"/>
    </source>
</evidence>
<keyword evidence="11" id="KW-1185">Reference proteome</keyword>
<dbReference type="GO" id="GO:0033186">
    <property type="term" value="C:CAF-1 complex"/>
    <property type="evidence" value="ECO:0007669"/>
    <property type="project" value="TreeGrafter"/>
</dbReference>
<feature type="repeat" description="WD" evidence="9">
    <location>
        <begin position="169"/>
        <end position="210"/>
    </location>
</feature>
<sequence length="541" mass="61189">MPRIFWHDRQAILSIDVLQQRQTETKKLERCDQNQPTMYKIVTASMQKEIRVWNFCFVEKFLASSTKKPMTSNTEPKIVPIQIEKPSAISSKPQLQIGDDEDSIMFLDDTEKENETKKSEADDANCKMETEHVRKQNGEIEVDGSNRKADRQASIVPQKTLSVEFLSNIESHRGTTNVVRFSPNGAYIASGDADGFLYVWKLEQQSVAESEVQVVEGVTEERKRGGDPEMDIPPNKETWVRAFRSPIRHDGDVTGLCWSPDSQMLASVSMDDSVAVHRADSGKRVWAVRNFRHFANGIVWDPRGKYLVAMSTDRRMDVLDAVKGTRLRCCHQIELPTTPLRRFDGTEIHQKLYKVFHDDQLFAFQRGVEFSPCGGVVLAPAVHLEVAALNVYGVFAFLRSELDRCRPAALFQSAKPAIQAKCSPVLYRLEHGPNFLGLSHRLIFAVLCRDSVLLYSSQNEFPLAYIENLQYDKLTSMAWTPDGRVLVVSSMEGFNSFITVDLAKLGIPSDQQSAIAFVGDDTPMSPLYKAKKQIRKRCTEK</sequence>
<keyword evidence="7" id="KW-0234">DNA repair</keyword>
<evidence type="ECO:0000256" key="8">
    <source>
        <dbReference type="ARBA" id="ARBA00023242"/>
    </source>
</evidence>
<dbReference type="GO" id="GO:0006281">
    <property type="term" value="P:DNA repair"/>
    <property type="evidence" value="ECO:0007669"/>
    <property type="project" value="UniProtKB-KW"/>
</dbReference>
<dbReference type="Pfam" id="PF24105">
    <property type="entry name" value="Beta-prop_CAF1B_HIR1"/>
    <property type="match status" value="1"/>
</dbReference>
<dbReference type="InterPro" id="IPR055410">
    <property type="entry name" value="Beta-prop_CAF1B_HIR1"/>
</dbReference>
<evidence type="ECO:0000256" key="9">
    <source>
        <dbReference type="PROSITE-ProRule" id="PRU00221"/>
    </source>
</evidence>
<keyword evidence="5" id="KW-0227">DNA damage</keyword>
<reference evidence="12" key="1">
    <citation type="submission" date="2022-11" db="UniProtKB">
        <authorList>
            <consortium name="WormBaseParasite"/>
        </authorList>
    </citation>
    <scope>IDENTIFICATION</scope>
</reference>
<dbReference type="WBParaSite" id="Gr19_v10_g16043.t1">
    <property type="protein sequence ID" value="Gr19_v10_g16043.t1"/>
    <property type="gene ID" value="Gr19_v10_g16043"/>
</dbReference>
<accession>A0A914HBQ1</accession>
<comment type="subcellular location">
    <subcellularLocation>
        <location evidence="1">Nucleus</location>
    </subcellularLocation>
</comment>
<keyword evidence="6" id="KW-0156">Chromatin regulator</keyword>
<dbReference type="AlphaFoldDB" id="A0A914HBQ1"/>
<evidence type="ECO:0000313" key="12">
    <source>
        <dbReference type="WBParaSite" id="Gr19_v10_g16043.t1"/>
    </source>
</evidence>
<evidence type="ECO:0000259" key="10">
    <source>
        <dbReference type="Pfam" id="PF24105"/>
    </source>
</evidence>
<protein>
    <submittedName>
        <fullName evidence="12">Anaphase-promoting complex subunit 4-like WD40 domain-containing protein</fullName>
    </submittedName>
</protein>
<keyword evidence="4" id="KW-0677">Repeat</keyword>
<evidence type="ECO:0000256" key="7">
    <source>
        <dbReference type="ARBA" id="ARBA00023204"/>
    </source>
</evidence>
<dbReference type="SMART" id="SM00320">
    <property type="entry name" value="WD40"/>
    <property type="match status" value="5"/>
</dbReference>
<dbReference type="SUPFAM" id="SSF50978">
    <property type="entry name" value="WD40 repeat-like"/>
    <property type="match status" value="1"/>
</dbReference>
<dbReference type="InterPro" id="IPR001680">
    <property type="entry name" value="WD40_rpt"/>
</dbReference>
<keyword evidence="8" id="KW-0539">Nucleus</keyword>
<dbReference type="GO" id="GO:0006335">
    <property type="term" value="P:DNA replication-dependent chromatin assembly"/>
    <property type="evidence" value="ECO:0007669"/>
    <property type="project" value="InterPro"/>
</dbReference>
<dbReference type="InterPro" id="IPR045145">
    <property type="entry name" value="PTHR15271"/>
</dbReference>
<dbReference type="InterPro" id="IPR036322">
    <property type="entry name" value="WD40_repeat_dom_sf"/>
</dbReference>
<dbReference type="Proteomes" id="UP000887572">
    <property type="component" value="Unplaced"/>
</dbReference>
<evidence type="ECO:0000256" key="1">
    <source>
        <dbReference type="ARBA" id="ARBA00004123"/>
    </source>
</evidence>